<accession>A0ABW5M585</accession>
<evidence type="ECO:0000256" key="1">
    <source>
        <dbReference type="SAM" id="SignalP"/>
    </source>
</evidence>
<evidence type="ECO:0008006" key="4">
    <source>
        <dbReference type="Google" id="ProtNLM"/>
    </source>
</evidence>
<keyword evidence="3" id="KW-1185">Reference proteome</keyword>
<dbReference type="Proteomes" id="UP001597469">
    <property type="component" value="Unassembled WGS sequence"/>
</dbReference>
<dbReference type="InterPro" id="IPR011250">
    <property type="entry name" value="OMP/PagP_B-barrel"/>
</dbReference>
<feature type="signal peptide" evidence="1">
    <location>
        <begin position="1"/>
        <end position="22"/>
    </location>
</feature>
<proteinExistence type="predicted"/>
<evidence type="ECO:0000313" key="2">
    <source>
        <dbReference type="EMBL" id="MFD2571281.1"/>
    </source>
</evidence>
<protein>
    <recommendedName>
        <fullName evidence="4">Outer membrane protein beta-barrel domain-containing protein</fullName>
    </recommendedName>
</protein>
<feature type="chain" id="PRO_5045615892" description="Outer membrane protein beta-barrel domain-containing protein" evidence="1">
    <location>
        <begin position="23"/>
        <end position="176"/>
    </location>
</feature>
<reference evidence="3" key="1">
    <citation type="journal article" date="2019" name="Int. J. Syst. Evol. Microbiol.">
        <title>The Global Catalogue of Microorganisms (GCM) 10K type strain sequencing project: providing services to taxonomists for standard genome sequencing and annotation.</title>
        <authorList>
            <consortium name="The Broad Institute Genomics Platform"/>
            <consortium name="The Broad Institute Genome Sequencing Center for Infectious Disease"/>
            <person name="Wu L."/>
            <person name="Ma J."/>
        </authorList>
    </citation>
    <scope>NUCLEOTIDE SEQUENCE [LARGE SCALE GENOMIC DNA]</scope>
    <source>
        <strain evidence="3">KCTC 42805</strain>
    </source>
</reference>
<keyword evidence="1" id="KW-0732">Signal</keyword>
<comment type="caution">
    <text evidence="2">The sequence shown here is derived from an EMBL/GenBank/DDBJ whole genome shotgun (WGS) entry which is preliminary data.</text>
</comment>
<dbReference type="SUPFAM" id="SSF56925">
    <property type="entry name" value="OMPA-like"/>
    <property type="match status" value="1"/>
</dbReference>
<dbReference type="EMBL" id="JBHULN010000006">
    <property type="protein sequence ID" value="MFD2571281.1"/>
    <property type="molecule type" value="Genomic_DNA"/>
</dbReference>
<sequence>MKKTITLALTLCMAALFAPAFAQSYQKSDNLLNVGVGLGAYTAGGIPIGVSFEKGITEQISVGGFADFARYGYSSGGYKWNYTFIYAGARGSYHLGELLSLANDKLDPYAGVSLGFRHASYSDNTGYSGEYYNPYNSGLFLGIHVGGRYQFSDKLGVFAEAGYGVSALKLGLTAKF</sequence>
<gene>
    <name evidence="2" type="ORF">ACFSUS_11600</name>
</gene>
<organism evidence="2 3">
    <name type="scientific">Spirosoma soli</name>
    <dbReference type="NCBI Taxonomy" id="1770529"/>
    <lineage>
        <taxon>Bacteria</taxon>
        <taxon>Pseudomonadati</taxon>
        <taxon>Bacteroidota</taxon>
        <taxon>Cytophagia</taxon>
        <taxon>Cytophagales</taxon>
        <taxon>Cytophagaceae</taxon>
        <taxon>Spirosoma</taxon>
    </lineage>
</organism>
<evidence type="ECO:0000313" key="3">
    <source>
        <dbReference type="Proteomes" id="UP001597469"/>
    </source>
</evidence>
<dbReference type="RefSeq" id="WP_381522675.1">
    <property type="nucleotide sequence ID" value="NZ_JBHULN010000006.1"/>
</dbReference>
<name>A0ABW5M585_9BACT</name>